<protein>
    <submittedName>
        <fullName evidence="2">CDP-glucose 4,6-dehydratase</fullName>
        <ecNumber evidence="2">4.2.1.45</ecNumber>
    </submittedName>
</protein>
<dbReference type="EMBL" id="JASBRG010000007">
    <property type="protein sequence ID" value="MDI3321658.1"/>
    <property type="molecule type" value="Genomic_DNA"/>
</dbReference>
<keyword evidence="2" id="KW-0456">Lyase</keyword>
<comment type="caution">
    <text evidence="2">The sequence shown here is derived from an EMBL/GenBank/DDBJ whole genome shotgun (WGS) entry which is preliminary data.</text>
</comment>
<sequence>MESLVTMNNLENAYRRKKVFVTGHTGFKGSWFVSVLRILGAHVKGYALEPEYEGSLFAHLTEQNLIEQTIIADIRDKQKLNAEIESFQPDFVFHLAAQPLVRRSYKIPAETFEVNVVGTANVLEAVTALQKKCTVVVITTDKVYENKENGTLYKEHDVLGGYDPYSASKACTELVVNSFRNSFFNIQKYASHQKALASARAGNVIGGGDWSQDRIVPDIVRSLVAELAIDVRSPHAVRPWQHVLEPLAGYLILGALLDAAPEKYSGAYNFGPQPKDHLSVKELVEVSIKAWGEGSWNDISDKNQPHEANLLQLDITKAMTELEWQPKLDAAQAIEWTLNWYKQPDANKLDFTFEQIKKYLAL</sequence>
<dbReference type="EC" id="4.2.1.45" evidence="2"/>
<dbReference type="RefSeq" id="WP_282335763.1">
    <property type="nucleotide sequence ID" value="NZ_JASBRG010000007.1"/>
</dbReference>
<dbReference type="PANTHER" id="PTHR43000">
    <property type="entry name" value="DTDP-D-GLUCOSE 4,6-DEHYDRATASE-RELATED"/>
    <property type="match status" value="1"/>
</dbReference>
<keyword evidence="3" id="KW-1185">Reference proteome</keyword>
<dbReference type="SUPFAM" id="SSF51735">
    <property type="entry name" value="NAD(P)-binding Rossmann-fold domains"/>
    <property type="match status" value="1"/>
</dbReference>
<reference evidence="2 3" key="1">
    <citation type="submission" date="2023-05" db="EMBL/GenBank/DDBJ databases">
        <title>Genome sequence of Pinibacter sp. MAH-24.</title>
        <authorList>
            <person name="Huq M.A."/>
        </authorList>
    </citation>
    <scope>NUCLEOTIDE SEQUENCE [LARGE SCALE GENOMIC DNA]</scope>
    <source>
        <strain evidence="2 3">MAH-24</strain>
    </source>
</reference>
<evidence type="ECO:0000313" key="2">
    <source>
        <dbReference type="EMBL" id="MDI3321658.1"/>
    </source>
</evidence>
<organism evidence="2 3">
    <name type="scientific">Pinibacter soli</name>
    <dbReference type="NCBI Taxonomy" id="3044211"/>
    <lineage>
        <taxon>Bacteria</taxon>
        <taxon>Pseudomonadati</taxon>
        <taxon>Bacteroidota</taxon>
        <taxon>Chitinophagia</taxon>
        <taxon>Chitinophagales</taxon>
        <taxon>Chitinophagaceae</taxon>
        <taxon>Pinibacter</taxon>
    </lineage>
</organism>
<dbReference type="Gene3D" id="3.40.50.720">
    <property type="entry name" value="NAD(P)-binding Rossmann-like Domain"/>
    <property type="match status" value="1"/>
</dbReference>
<name>A0ABT6RGJ2_9BACT</name>
<evidence type="ECO:0000313" key="3">
    <source>
        <dbReference type="Proteomes" id="UP001226434"/>
    </source>
</evidence>
<dbReference type="Gene3D" id="3.90.25.10">
    <property type="entry name" value="UDP-galactose 4-epimerase, domain 1"/>
    <property type="match status" value="1"/>
</dbReference>
<gene>
    <name evidence="2" type="primary">rfbG</name>
    <name evidence="2" type="ORF">QJ048_17815</name>
</gene>
<dbReference type="InterPro" id="IPR016040">
    <property type="entry name" value="NAD(P)-bd_dom"/>
</dbReference>
<accession>A0ABT6RGJ2</accession>
<dbReference type="GO" id="GO:0047733">
    <property type="term" value="F:CDP-glucose 4,6-dehydratase activity"/>
    <property type="evidence" value="ECO:0007669"/>
    <property type="project" value="UniProtKB-EC"/>
</dbReference>
<evidence type="ECO:0000259" key="1">
    <source>
        <dbReference type="Pfam" id="PF16363"/>
    </source>
</evidence>
<dbReference type="Pfam" id="PF16363">
    <property type="entry name" value="GDP_Man_Dehyd"/>
    <property type="match status" value="1"/>
</dbReference>
<dbReference type="InterPro" id="IPR013445">
    <property type="entry name" value="CDP_4_6_deHydtase"/>
</dbReference>
<feature type="domain" description="NAD(P)-binding" evidence="1">
    <location>
        <begin position="20"/>
        <end position="183"/>
    </location>
</feature>
<dbReference type="Proteomes" id="UP001226434">
    <property type="component" value="Unassembled WGS sequence"/>
</dbReference>
<dbReference type="NCBIfam" id="TIGR02622">
    <property type="entry name" value="CDP_4_6_dhtase"/>
    <property type="match status" value="1"/>
</dbReference>
<dbReference type="InterPro" id="IPR036291">
    <property type="entry name" value="NAD(P)-bd_dom_sf"/>
</dbReference>
<proteinExistence type="predicted"/>